<feature type="compositionally biased region" description="Basic and acidic residues" evidence="1">
    <location>
        <begin position="76"/>
        <end position="89"/>
    </location>
</feature>
<gene>
    <name evidence="2" type="ORF">M231_02076</name>
</gene>
<dbReference type="EMBL" id="SDIL01000016">
    <property type="protein sequence ID" value="RXK40621.1"/>
    <property type="molecule type" value="Genomic_DNA"/>
</dbReference>
<feature type="region of interest" description="Disordered" evidence="1">
    <location>
        <begin position="65"/>
        <end position="109"/>
    </location>
</feature>
<keyword evidence="3" id="KW-1185">Reference proteome</keyword>
<proteinExistence type="predicted"/>
<dbReference type="Proteomes" id="UP000289152">
    <property type="component" value="Unassembled WGS sequence"/>
</dbReference>
<sequence>MCPHSNLTTCYHCLSAPRTYIYQSSFHDGLIYAHHSAPNVPPVPGLPPLVGVHFIQPSSDLMAILPYPVAPPKNPQGKDQKKDGEKKDGNQNNQNQNKQGNKAPAGIPSWSAYMPPQGMVMGGPSRPLPVPGLNMIPGVVPAPPPPSFSVSSVRNLPAIMLSD</sequence>
<evidence type="ECO:0000313" key="2">
    <source>
        <dbReference type="EMBL" id="RXK40621.1"/>
    </source>
</evidence>
<comment type="caution">
    <text evidence="2">The sequence shown here is derived from an EMBL/GenBank/DDBJ whole genome shotgun (WGS) entry which is preliminary data.</text>
</comment>
<dbReference type="InParanoid" id="A0A4Q1BRL3"/>
<dbReference type="AlphaFoldDB" id="A0A4Q1BRL3"/>
<evidence type="ECO:0000256" key="1">
    <source>
        <dbReference type="SAM" id="MobiDB-lite"/>
    </source>
</evidence>
<protein>
    <submittedName>
        <fullName evidence="2">Uncharacterized protein</fullName>
    </submittedName>
</protein>
<organism evidence="2 3">
    <name type="scientific">Tremella mesenterica</name>
    <name type="common">Jelly fungus</name>
    <dbReference type="NCBI Taxonomy" id="5217"/>
    <lineage>
        <taxon>Eukaryota</taxon>
        <taxon>Fungi</taxon>
        <taxon>Dikarya</taxon>
        <taxon>Basidiomycota</taxon>
        <taxon>Agaricomycotina</taxon>
        <taxon>Tremellomycetes</taxon>
        <taxon>Tremellales</taxon>
        <taxon>Tremellaceae</taxon>
        <taxon>Tremella</taxon>
    </lineage>
</organism>
<feature type="compositionally biased region" description="Low complexity" evidence="1">
    <location>
        <begin position="90"/>
        <end position="102"/>
    </location>
</feature>
<evidence type="ECO:0000313" key="3">
    <source>
        <dbReference type="Proteomes" id="UP000289152"/>
    </source>
</evidence>
<reference evidence="2 3" key="1">
    <citation type="submission" date="2016-06" db="EMBL/GenBank/DDBJ databases">
        <title>Evolution of pathogenesis and genome organization in the Tremellales.</title>
        <authorList>
            <person name="Cuomo C."/>
            <person name="Litvintseva A."/>
            <person name="Heitman J."/>
            <person name="Chen Y."/>
            <person name="Sun S."/>
            <person name="Springer D."/>
            <person name="Dromer F."/>
            <person name="Young S."/>
            <person name="Zeng Q."/>
            <person name="Chapman S."/>
            <person name="Gujja S."/>
            <person name="Saif S."/>
            <person name="Birren B."/>
        </authorList>
    </citation>
    <scope>NUCLEOTIDE SEQUENCE [LARGE SCALE GENOMIC DNA]</scope>
    <source>
        <strain evidence="2 3">ATCC 28783</strain>
    </source>
</reference>
<accession>A0A4Q1BRL3</accession>
<name>A0A4Q1BRL3_TREME</name>